<feature type="region of interest" description="Disordered" evidence="5">
    <location>
        <begin position="48"/>
        <end position="86"/>
    </location>
</feature>
<dbReference type="GO" id="GO:0008270">
    <property type="term" value="F:zinc ion binding"/>
    <property type="evidence" value="ECO:0007669"/>
    <property type="project" value="InterPro"/>
</dbReference>
<dbReference type="InterPro" id="IPR001138">
    <property type="entry name" value="Zn2Cys6_DnaBD"/>
</dbReference>
<dbReference type="GO" id="GO:0006351">
    <property type="term" value="P:DNA-templated transcription"/>
    <property type="evidence" value="ECO:0007669"/>
    <property type="project" value="InterPro"/>
</dbReference>
<name>N1S0G8_FUSC4</name>
<dbReference type="GO" id="GO:0000978">
    <property type="term" value="F:RNA polymerase II cis-regulatory region sequence-specific DNA binding"/>
    <property type="evidence" value="ECO:0007669"/>
    <property type="project" value="TreeGrafter"/>
</dbReference>
<evidence type="ECO:0000256" key="5">
    <source>
        <dbReference type="SAM" id="MobiDB-lite"/>
    </source>
</evidence>
<evidence type="ECO:0000256" key="4">
    <source>
        <dbReference type="ARBA" id="ARBA00023242"/>
    </source>
</evidence>
<organism evidence="7 8">
    <name type="scientific">Fusarium oxysporum f. sp. cubense (strain race 4)</name>
    <name type="common">Panama disease fungus</name>
    <dbReference type="NCBI Taxonomy" id="2502994"/>
    <lineage>
        <taxon>Eukaryota</taxon>
        <taxon>Fungi</taxon>
        <taxon>Dikarya</taxon>
        <taxon>Ascomycota</taxon>
        <taxon>Pezizomycotina</taxon>
        <taxon>Sordariomycetes</taxon>
        <taxon>Hypocreomycetidae</taxon>
        <taxon>Hypocreales</taxon>
        <taxon>Nectriaceae</taxon>
        <taxon>Fusarium</taxon>
        <taxon>Fusarium oxysporum species complex</taxon>
    </lineage>
</organism>
<evidence type="ECO:0000259" key="6">
    <source>
        <dbReference type="PROSITE" id="PS50048"/>
    </source>
</evidence>
<feature type="region of interest" description="Disordered" evidence="5">
    <location>
        <begin position="98"/>
        <end position="119"/>
    </location>
</feature>
<dbReference type="SUPFAM" id="SSF57701">
    <property type="entry name" value="Zn2/Cys6 DNA-binding domain"/>
    <property type="match status" value="1"/>
</dbReference>
<dbReference type="Proteomes" id="UP000016929">
    <property type="component" value="Unassembled WGS sequence"/>
</dbReference>
<dbReference type="InterPro" id="IPR007219">
    <property type="entry name" value="XnlR_reg_dom"/>
</dbReference>
<evidence type="ECO:0000313" key="8">
    <source>
        <dbReference type="Proteomes" id="UP000016929"/>
    </source>
</evidence>
<keyword evidence="3" id="KW-0804">Transcription</keyword>
<dbReference type="EMBL" id="KB726275">
    <property type="protein sequence ID" value="EMT72378.1"/>
    <property type="molecule type" value="Genomic_DNA"/>
</dbReference>
<dbReference type="CDD" id="cd12148">
    <property type="entry name" value="fungal_TF_MHR"/>
    <property type="match status" value="2"/>
</dbReference>
<dbReference type="OrthoDB" id="2123952at2759"/>
<dbReference type="InterPro" id="IPR036864">
    <property type="entry name" value="Zn2-C6_fun-type_DNA-bd_sf"/>
</dbReference>
<dbReference type="PROSITE" id="PS50048">
    <property type="entry name" value="ZN2_CY6_FUNGAL_2"/>
    <property type="match status" value="1"/>
</dbReference>
<dbReference type="SMART" id="SM00066">
    <property type="entry name" value="GAL4"/>
    <property type="match status" value="1"/>
</dbReference>
<dbReference type="HOGENOM" id="CLU_010839_0_0_1"/>
<evidence type="ECO:0000256" key="1">
    <source>
        <dbReference type="ARBA" id="ARBA00022723"/>
    </source>
</evidence>
<sequence>MNATKWRISKACQECRVKKIRCNGVMPCQNCRLRSLACVYREKARNRPRKIKPRTAASEAIGSHDTLEAPSIEPSDEGSNVPLTPNVDVAVSASPAPSAFASERRTRPNVPSREGVEEVGPGLDLFRDRRLFFGDLADNQRPTSVSEDYSAMLIDPETAKRLLDRYILTYWHGLPSHFFKFLGFVLTYPHGHFQSERARPNSSFLHVGTAVRTAVAAGLHKDACMRPGETQEVVDQRRIMYWSLFFWETWNCFVVGRPSSIPDPGQSIPVPGEHQLLVSLATLSRIMDKCAKRIYSPRHDSLLPVWNAAIEIRQELHCFAEQQLKDMKFCLVGDPSTGERGFLGFVLTYPHGHFQSERARPNSSFLHVGTAVRTAVAAGLHKDACMRPGETQEVVDQRRIMYWSLFFWETWNCFVVGRPSSIPDPGQSIPVPGEHQLLVSLATLSRIMDKCAKRIYSPRHDSLLPVWNAAIEIRQELHCFAEQQLKDMKFCLVGDPSTGERGVCQAMVSTMYHHTLLLTFRPFLILRAKLKQENSSSENIPAESLHTPPRWLDNACEYCLEAARNSIGFLTASCATNILCRDIKYHGFFIEGACYALAFDMLQEKTKTAHRNLPWIHSGLRCLRSMVTKAGANAGQLPTTIASIEQMVRSVFPSFELRDDVDPDVRQAQAQQPLDSTLPGSPFMPHASGIGEEPTFTFPSMPFGFDVTGQPNGASLLGVGSEFHSCRRRVGHRLWHHEHGSFLIS</sequence>
<protein>
    <recommendedName>
        <fullName evidence="6">Zn(2)-C6 fungal-type domain-containing protein</fullName>
    </recommendedName>
</protein>
<dbReference type="GO" id="GO:0005634">
    <property type="term" value="C:nucleus"/>
    <property type="evidence" value="ECO:0007669"/>
    <property type="project" value="TreeGrafter"/>
</dbReference>
<gene>
    <name evidence="7" type="ORF">FOC4_g10000452</name>
</gene>
<dbReference type="Pfam" id="PF04082">
    <property type="entry name" value="Fungal_trans"/>
    <property type="match status" value="2"/>
</dbReference>
<evidence type="ECO:0000256" key="3">
    <source>
        <dbReference type="ARBA" id="ARBA00023163"/>
    </source>
</evidence>
<evidence type="ECO:0000256" key="2">
    <source>
        <dbReference type="ARBA" id="ARBA00023015"/>
    </source>
</evidence>
<dbReference type="AlphaFoldDB" id="N1S0G8"/>
<dbReference type="GO" id="GO:0000981">
    <property type="term" value="F:DNA-binding transcription factor activity, RNA polymerase II-specific"/>
    <property type="evidence" value="ECO:0007669"/>
    <property type="project" value="InterPro"/>
</dbReference>
<keyword evidence="4" id="KW-0539">Nucleus</keyword>
<dbReference type="GO" id="GO:0000435">
    <property type="term" value="P:positive regulation of transcription from RNA polymerase II promoter by galactose"/>
    <property type="evidence" value="ECO:0007669"/>
    <property type="project" value="TreeGrafter"/>
</dbReference>
<reference evidence="8" key="2">
    <citation type="journal article" date="2014" name="PLoS ONE">
        <title>Genome and Transcriptome Analysis of the Fungal Pathogen Fusarium oxysporum f. sp. cubense Causing Banana Vascular Wilt Disease.</title>
        <authorList>
            <person name="Guo L."/>
            <person name="Han L."/>
            <person name="Yang L."/>
            <person name="Zeng H."/>
            <person name="Fan D."/>
            <person name="Zhu Y."/>
            <person name="Feng Y."/>
            <person name="Wang G."/>
            <person name="Peng C."/>
            <person name="Jiang X."/>
            <person name="Zhou D."/>
            <person name="Ni P."/>
            <person name="Liang C."/>
            <person name="Liu L."/>
            <person name="Wang J."/>
            <person name="Mao C."/>
            <person name="Fang X."/>
            <person name="Peng M."/>
            <person name="Huang J."/>
        </authorList>
    </citation>
    <scope>NUCLEOTIDE SEQUENCE [LARGE SCALE GENOMIC DNA]</scope>
    <source>
        <strain evidence="8">race 4</strain>
    </source>
</reference>
<dbReference type="Gene3D" id="4.10.240.10">
    <property type="entry name" value="Zn(2)-C6 fungal-type DNA-binding domain"/>
    <property type="match status" value="1"/>
</dbReference>
<accession>N1S0G8</accession>
<dbReference type="Pfam" id="PF00172">
    <property type="entry name" value="Zn_clus"/>
    <property type="match status" value="1"/>
</dbReference>
<dbReference type="PANTHER" id="PTHR47424">
    <property type="entry name" value="REGULATORY PROTEIN GAL4"/>
    <property type="match status" value="1"/>
</dbReference>
<feature type="domain" description="Zn(2)-C6 fungal-type" evidence="6">
    <location>
        <begin position="11"/>
        <end position="40"/>
    </location>
</feature>
<dbReference type="PANTHER" id="PTHR47424:SF15">
    <property type="entry name" value="ZN(II)2CYS6 TRANSCRIPTION FACTOR (EUROFUNG)"/>
    <property type="match status" value="1"/>
</dbReference>
<keyword evidence="1" id="KW-0479">Metal-binding</keyword>
<dbReference type="InterPro" id="IPR051127">
    <property type="entry name" value="Fungal_SecMet_Regulators"/>
</dbReference>
<dbReference type="CDD" id="cd00067">
    <property type="entry name" value="GAL4"/>
    <property type="match status" value="1"/>
</dbReference>
<keyword evidence="8" id="KW-1185">Reference proteome</keyword>
<dbReference type="SMART" id="SM00906">
    <property type="entry name" value="Fungal_trans"/>
    <property type="match status" value="2"/>
</dbReference>
<reference evidence="8" key="1">
    <citation type="submission" date="2012-09" db="EMBL/GenBank/DDBJ databases">
        <title>Genome sequencing and comparative transcriptomics of race 1 and race 4 of banana pathogen: Fusarium oxysporum f. sp. cubense.</title>
        <authorList>
            <person name="Fang X."/>
            <person name="Huang J."/>
        </authorList>
    </citation>
    <scope>NUCLEOTIDE SEQUENCE [LARGE SCALE GENOMIC DNA]</scope>
    <source>
        <strain evidence="8">race 4</strain>
    </source>
</reference>
<keyword evidence="2" id="KW-0805">Transcription regulation</keyword>
<evidence type="ECO:0000313" key="7">
    <source>
        <dbReference type="EMBL" id="EMT72378.1"/>
    </source>
</evidence>
<dbReference type="PROSITE" id="PS00463">
    <property type="entry name" value="ZN2_CY6_FUNGAL_1"/>
    <property type="match status" value="1"/>
</dbReference>
<proteinExistence type="predicted"/>